<organism evidence="2 3">
    <name type="scientific">Micromonospora andamanensis</name>
    <dbReference type="NCBI Taxonomy" id="1287068"/>
    <lineage>
        <taxon>Bacteria</taxon>
        <taxon>Bacillati</taxon>
        <taxon>Actinomycetota</taxon>
        <taxon>Actinomycetes</taxon>
        <taxon>Micromonosporales</taxon>
        <taxon>Micromonosporaceae</taxon>
        <taxon>Micromonospora</taxon>
    </lineage>
</organism>
<feature type="compositionally biased region" description="Gly residues" evidence="1">
    <location>
        <begin position="29"/>
        <end position="43"/>
    </location>
</feature>
<feature type="compositionally biased region" description="Low complexity" evidence="1">
    <location>
        <begin position="102"/>
        <end position="120"/>
    </location>
</feature>
<feature type="region of interest" description="Disordered" evidence="1">
    <location>
        <begin position="1"/>
        <end position="159"/>
    </location>
</feature>
<accession>A0ABQ4HRJ0</accession>
<feature type="compositionally biased region" description="Polar residues" evidence="1">
    <location>
        <begin position="122"/>
        <end position="133"/>
    </location>
</feature>
<name>A0ABQ4HRJ0_9ACTN</name>
<evidence type="ECO:0000313" key="2">
    <source>
        <dbReference type="EMBL" id="GIJ08253.1"/>
    </source>
</evidence>
<keyword evidence="3" id="KW-1185">Reference proteome</keyword>
<feature type="compositionally biased region" description="Pro residues" evidence="1">
    <location>
        <begin position="12"/>
        <end position="27"/>
    </location>
</feature>
<sequence length="159" mass="15619">MDAATTDAGPGTTPPVTPPGRPGPRLPRGPGGRDAAGAVGGPDTGPAIGEAGDLDGWSATDEGGDPELRTDSRTPAGRRAVQVDPADRASGLLPAGTLRSPTALGATRRATRTAGTLCRGNGTATCASPSPDTAVTAGHPTPLGFGALRRRLSGPSPSR</sequence>
<dbReference type="Proteomes" id="UP000647017">
    <property type="component" value="Unassembled WGS sequence"/>
</dbReference>
<evidence type="ECO:0000313" key="3">
    <source>
        <dbReference type="Proteomes" id="UP000647017"/>
    </source>
</evidence>
<dbReference type="EMBL" id="BOOZ01000005">
    <property type="protein sequence ID" value="GIJ08253.1"/>
    <property type="molecule type" value="Genomic_DNA"/>
</dbReference>
<comment type="caution">
    <text evidence="2">The sequence shown here is derived from an EMBL/GenBank/DDBJ whole genome shotgun (WGS) entry which is preliminary data.</text>
</comment>
<protein>
    <submittedName>
        <fullName evidence="2">Uncharacterized protein</fullName>
    </submittedName>
</protein>
<proteinExistence type="predicted"/>
<gene>
    <name evidence="2" type="ORF">Van01_14670</name>
</gene>
<evidence type="ECO:0000256" key="1">
    <source>
        <dbReference type="SAM" id="MobiDB-lite"/>
    </source>
</evidence>
<reference evidence="2 3" key="1">
    <citation type="submission" date="2021-01" db="EMBL/GenBank/DDBJ databases">
        <title>Whole genome shotgun sequence of Verrucosispora andamanensis NBRC 109075.</title>
        <authorList>
            <person name="Komaki H."/>
            <person name="Tamura T."/>
        </authorList>
    </citation>
    <scope>NUCLEOTIDE SEQUENCE [LARGE SCALE GENOMIC DNA]</scope>
    <source>
        <strain evidence="2 3">NBRC 109075</strain>
    </source>
</reference>
<feature type="compositionally biased region" description="Low complexity" evidence="1">
    <location>
        <begin position="1"/>
        <end position="11"/>
    </location>
</feature>